<dbReference type="PROSITE" id="PS50887">
    <property type="entry name" value="GGDEF"/>
    <property type="match status" value="1"/>
</dbReference>
<feature type="domain" description="HAMP" evidence="7">
    <location>
        <begin position="356"/>
        <end position="408"/>
    </location>
</feature>
<organism evidence="10 11">
    <name type="scientific">Clostridium punense</name>
    <dbReference type="NCBI Taxonomy" id="1054297"/>
    <lineage>
        <taxon>Bacteria</taxon>
        <taxon>Bacillati</taxon>
        <taxon>Bacillota</taxon>
        <taxon>Clostridia</taxon>
        <taxon>Eubacteriales</taxon>
        <taxon>Clostridiaceae</taxon>
        <taxon>Clostridium</taxon>
    </lineage>
</organism>
<dbReference type="InterPro" id="IPR003660">
    <property type="entry name" value="HAMP_dom"/>
</dbReference>
<dbReference type="InterPro" id="IPR043128">
    <property type="entry name" value="Rev_trsase/Diguanyl_cyclase"/>
</dbReference>
<keyword evidence="4 6" id="KW-1133">Transmembrane helix</keyword>
<dbReference type="CDD" id="cd12913">
    <property type="entry name" value="PDC1_MCP_like"/>
    <property type="match status" value="1"/>
</dbReference>
<evidence type="ECO:0000256" key="5">
    <source>
        <dbReference type="ARBA" id="ARBA00023136"/>
    </source>
</evidence>
<accession>A0ABS4JYD4</accession>
<evidence type="ECO:0000256" key="2">
    <source>
        <dbReference type="ARBA" id="ARBA00022475"/>
    </source>
</evidence>
<dbReference type="InterPro" id="IPR033479">
    <property type="entry name" value="dCache_1"/>
</dbReference>
<evidence type="ECO:0000313" key="11">
    <source>
        <dbReference type="Proteomes" id="UP001519308"/>
    </source>
</evidence>
<dbReference type="SUPFAM" id="SSF109604">
    <property type="entry name" value="HD-domain/PDEase-like"/>
    <property type="match status" value="1"/>
</dbReference>
<comment type="subcellular location">
    <subcellularLocation>
        <location evidence="1">Cell membrane</location>
        <topology evidence="1">Multi-pass membrane protein</topology>
    </subcellularLocation>
</comment>
<gene>
    <name evidence="10" type="ORF">J2Z44_000329</name>
</gene>
<dbReference type="Pfam" id="PF00990">
    <property type="entry name" value="GGDEF"/>
    <property type="match status" value="1"/>
</dbReference>
<feature type="domain" description="GGDEF" evidence="8">
    <location>
        <begin position="452"/>
        <end position="587"/>
    </location>
</feature>
<dbReference type="Gene3D" id="1.10.3210.10">
    <property type="entry name" value="Hypothetical protein af1432"/>
    <property type="match status" value="1"/>
</dbReference>
<evidence type="ECO:0000259" key="7">
    <source>
        <dbReference type="PROSITE" id="PS50885"/>
    </source>
</evidence>
<dbReference type="PROSITE" id="PS51832">
    <property type="entry name" value="HD_GYP"/>
    <property type="match status" value="1"/>
</dbReference>
<dbReference type="SUPFAM" id="SSF158472">
    <property type="entry name" value="HAMP domain-like"/>
    <property type="match status" value="1"/>
</dbReference>
<dbReference type="RefSeq" id="WP_021284806.1">
    <property type="nucleotide sequence ID" value="NZ_JAGGLL010000002.1"/>
</dbReference>
<keyword evidence="11" id="KW-1185">Reference proteome</keyword>
<dbReference type="InterPro" id="IPR000160">
    <property type="entry name" value="GGDEF_dom"/>
</dbReference>
<dbReference type="Proteomes" id="UP001519308">
    <property type="component" value="Unassembled WGS sequence"/>
</dbReference>
<dbReference type="Gene3D" id="3.30.70.270">
    <property type="match status" value="1"/>
</dbReference>
<keyword evidence="3 6" id="KW-0812">Transmembrane</keyword>
<dbReference type="NCBIfam" id="TIGR00254">
    <property type="entry name" value="GGDEF"/>
    <property type="match status" value="1"/>
</dbReference>
<dbReference type="Gene3D" id="6.10.340.10">
    <property type="match status" value="1"/>
</dbReference>
<dbReference type="SMART" id="SM00471">
    <property type="entry name" value="HDc"/>
    <property type="match status" value="1"/>
</dbReference>
<dbReference type="SMART" id="SM00267">
    <property type="entry name" value="GGDEF"/>
    <property type="match status" value="1"/>
</dbReference>
<dbReference type="Pfam" id="PF00672">
    <property type="entry name" value="HAMP"/>
    <property type="match status" value="1"/>
</dbReference>
<sequence>MRKRKNSIRFIISGSFIVLTLITFSLIGYFVFSNWRNSTKDVINQANKVTNNGIYNKIDEFMNLPLYINEVNHNFLKSKIINLEDSRQRQVFFATVIKANEEQVYSFTYGDEKGEYYGARRTKEKKIENVENNEKTGGKSKYYSTTDKLISDRLVEETGEFDPRTRDWYISAKEKGVPVFSPVYKHFVMNDLAISAAYPIYDEDGVFQGVLGTHLILSKVNECLREVTESKNARSYIIEKNTGLLIANSMEQSNFQTIESNRTKRLSIEEISNEGIAKSYKDYKKGLGNQYAIEEEGDKLHVTFTDYEKQGLHWVIITAIPEKQFTVGITKSIQLSAILSFVAVLVSILVYIKSTRILLQPIYNLINTTEKFSKGDFSQRVEIVRNDEIGKLSAEFNSMAEQLDVLINNLEDKVEERTQELVYVSYHDQLTGVFNRRYFEDSMAKLDVEENLPLTIIMADMNGLKLVNDSLGHSLGDGLLRKTAEVIVKGVNSGNIVARLGGDEFVILMPRTDYHEAEEVISRIRALASSERVGTVSISISFGYGIKKDKEEKLEDAFKKAEDYMYKRKLFESPSMRGKTINAIINTLYEKNKREEAHCRRVSHLCKLMGEALKLRKDEVQELTTLGLLHDIGKIAISESILNKEGKLTEEEWEELKRHPEIGYRILSTVNDMSEMAEYTLTHHERWDGKGYPKKLKEKEIPLQARIVAIADAFDAITSERSYRRALSQKYALEELKKGAGIQFDPELVQVFVDMVINELPHIEKYHGGIV</sequence>
<dbReference type="InterPro" id="IPR003607">
    <property type="entry name" value="HD/PDEase_dom"/>
</dbReference>
<dbReference type="CDD" id="cd01949">
    <property type="entry name" value="GGDEF"/>
    <property type="match status" value="1"/>
</dbReference>
<keyword evidence="2" id="KW-1003">Cell membrane</keyword>
<feature type="domain" description="HD-GYP" evidence="9">
    <location>
        <begin position="573"/>
        <end position="768"/>
    </location>
</feature>
<dbReference type="EMBL" id="JAGGLL010000002">
    <property type="protein sequence ID" value="MBP2020545.1"/>
    <property type="molecule type" value="Genomic_DNA"/>
</dbReference>
<evidence type="ECO:0000259" key="9">
    <source>
        <dbReference type="PROSITE" id="PS51832"/>
    </source>
</evidence>
<keyword evidence="5 6" id="KW-0472">Membrane</keyword>
<proteinExistence type="predicted"/>
<dbReference type="Pfam" id="PF02743">
    <property type="entry name" value="dCache_1"/>
    <property type="match status" value="1"/>
</dbReference>
<dbReference type="Pfam" id="PF13487">
    <property type="entry name" value="HD_5"/>
    <property type="match status" value="1"/>
</dbReference>
<evidence type="ECO:0000256" key="6">
    <source>
        <dbReference type="SAM" id="Phobius"/>
    </source>
</evidence>
<dbReference type="CDD" id="cd06225">
    <property type="entry name" value="HAMP"/>
    <property type="match status" value="1"/>
</dbReference>
<evidence type="ECO:0000256" key="4">
    <source>
        <dbReference type="ARBA" id="ARBA00022989"/>
    </source>
</evidence>
<evidence type="ECO:0000259" key="8">
    <source>
        <dbReference type="PROSITE" id="PS50887"/>
    </source>
</evidence>
<protein>
    <submittedName>
        <fullName evidence="10">Diguanylate cyclase (GGDEF)-like protein</fullName>
    </submittedName>
</protein>
<evidence type="ECO:0000256" key="3">
    <source>
        <dbReference type="ARBA" id="ARBA00022692"/>
    </source>
</evidence>
<dbReference type="PANTHER" id="PTHR43155">
    <property type="entry name" value="CYCLIC DI-GMP PHOSPHODIESTERASE PA4108-RELATED"/>
    <property type="match status" value="1"/>
</dbReference>
<dbReference type="CDD" id="cd00077">
    <property type="entry name" value="HDc"/>
    <property type="match status" value="1"/>
</dbReference>
<dbReference type="PROSITE" id="PS50885">
    <property type="entry name" value="HAMP"/>
    <property type="match status" value="1"/>
</dbReference>
<dbReference type="PANTHER" id="PTHR43155:SF2">
    <property type="entry name" value="CYCLIC DI-GMP PHOSPHODIESTERASE PA4108"/>
    <property type="match status" value="1"/>
</dbReference>
<evidence type="ECO:0000313" key="10">
    <source>
        <dbReference type="EMBL" id="MBP2020545.1"/>
    </source>
</evidence>
<reference evidence="10 11" key="1">
    <citation type="submission" date="2021-03" db="EMBL/GenBank/DDBJ databases">
        <title>Genomic Encyclopedia of Type Strains, Phase IV (KMG-IV): sequencing the most valuable type-strain genomes for metagenomic binning, comparative biology and taxonomic classification.</title>
        <authorList>
            <person name="Goeker M."/>
        </authorList>
    </citation>
    <scope>NUCLEOTIDE SEQUENCE [LARGE SCALE GENOMIC DNA]</scope>
    <source>
        <strain evidence="10 11">DSM 28650</strain>
    </source>
</reference>
<dbReference type="Gene3D" id="3.30.450.20">
    <property type="entry name" value="PAS domain"/>
    <property type="match status" value="1"/>
</dbReference>
<comment type="caution">
    <text evidence="10">The sequence shown here is derived from an EMBL/GenBank/DDBJ whole genome shotgun (WGS) entry which is preliminary data.</text>
</comment>
<dbReference type="SUPFAM" id="SSF55073">
    <property type="entry name" value="Nucleotide cyclase"/>
    <property type="match status" value="1"/>
</dbReference>
<dbReference type="InterPro" id="IPR037522">
    <property type="entry name" value="HD_GYP_dom"/>
</dbReference>
<feature type="transmembrane region" description="Helical" evidence="6">
    <location>
        <begin position="333"/>
        <end position="352"/>
    </location>
</feature>
<feature type="transmembrane region" description="Helical" evidence="6">
    <location>
        <begin position="12"/>
        <end position="32"/>
    </location>
</feature>
<name>A0ABS4JYD4_9CLOT</name>
<evidence type="ECO:0000256" key="1">
    <source>
        <dbReference type="ARBA" id="ARBA00004651"/>
    </source>
</evidence>
<dbReference type="InterPro" id="IPR029787">
    <property type="entry name" value="Nucleotide_cyclase"/>
</dbReference>
<dbReference type="SMART" id="SM00304">
    <property type="entry name" value="HAMP"/>
    <property type="match status" value="1"/>
</dbReference>